<protein>
    <recommendedName>
        <fullName evidence="3">Restriction endonuclease</fullName>
    </recommendedName>
</protein>
<keyword evidence="2" id="KW-1185">Reference proteome</keyword>
<comment type="caution">
    <text evidence="1">The sequence shown here is derived from an EMBL/GenBank/DDBJ whole genome shotgun (WGS) entry which is preliminary data.</text>
</comment>
<dbReference type="Pfam" id="PF10117">
    <property type="entry name" value="McrBC"/>
    <property type="match status" value="1"/>
</dbReference>
<name>A0ABS0NW67_9BRAD</name>
<evidence type="ECO:0000313" key="1">
    <source>
        <dbReference type="EMBL" id="MBH5385264.1"/>
    </source>
</evidence>
<dbReference type="PANTHER" id="PTHR38733:SF1">
    <property type="entry name" value="TYPE IV METHYL-DIRECTED RESTRICTION ENZYME ECOKMCRBC"/>
    <property type="match status" value="1"/>
</dbReference>
<dbReference type="RefSeq" id="WP_197964968.1">
    <property type="nucleotide sequence ID" value="NZ_JACEGD010000003.1"/>
</dbReference>
<evidence type="ECO:0000313" key="2">
    <source>
        <dbReference type="Proteomes" id="UP001194539"/>
    </source>
</evidence>
<organism evidence="1 2">
    <name type="scientific">Bradyrhizobium diversitatis</name>
    <dbReference type="NCBI Taxonomy" id="2755406"/>
    <lineage>
        <taxon>Bacteria</taxon>
        <taxon>Pseudomonadati</taxon>
        <taxon>Pseudomonadota</taxon>
        <taxon>Alphaproteobacteria</taxon>
        <taxon>Hyphomicrobiales</taxon>
        <taxon>Nitrobacteraceae</taxon>
        <taxon>Bradyrhizobium</taxon>
    </lineage>
</organism>
<sequence length="453" mass="50499">MTEQIDASTILARDCSPIPIANREDDDWLRKLVLAAKPPDMLLRLGHQADELDEEPVASFDAATGTWWAGRYIGEVQFEGRILRLEPRFGMPALMKWLSAIWGVRLVDSKGRYEQQRIWLWLVIAHLWAGRLLVAAKHGLPFRRVETVHFGAALRGRLLPRETALMRAVRDDRLASVTRTRVVDPVIGRILLGAFERLRAALGSRGEKNYWLPERGRTIVEDLQAALGPRVGITTVENHIVRYSPITENYRPAIELSLSILARRPRMASSAGEGKAFGVLLDMAEIWELYVAKLLQVGLPGLRVVHTGRAIEHIRSLLIADGDELGSLRPDVLILDHEGRCRAIADAKYKTTRAHALNRTGVVTDDLYQLTAYLAGFGDPASRLDGFLIYPGDPEGQVVRRLAPKNPWRVASTPSRQLWFVSVNCGDEADGEKPGESEQMMNSLVRAAILGGQ</sequence>
<accession>A0ABS0NW67</accession>
<dbReference type="InterPro" id="IPR019292">
    <property type="entry name" value="McrC"/>
</dbReference>
<dbReference type="EMBL" id="JACEGD010000003">
    <property type="protein sequence ID" value="MBH5385264.1"/>
    <property type="molecule type" value="Genomic_DNA"/>
</dbReference>
<gene>
    <name evidence="1" type="ORF">H1B27_03095</name>
</gene>
<dbReference type="PANTHER" id="PTHR38733">
    <property type="entry name" value="PROTEIN MCRC"/>
    <property type="match status" value="1"/>
</dbReference>
<reference evidence="1 2" key="1">
    <citation type="submission" date="2020-07" db="EMBL/GenBank/DDBJ databases">
        <title>Bradyrhizobium diversity isolated from nodules of indigenous legumes of Western Australia.</title>
        <authorList>
            <person name="Klepa M.S."/>
        </authorList>
    </citation>
    <scope>NUCLEOTIDE SEQUENCE [LARGE SCALE GENOMIC DNA]</scope>
    <source>
        <strain evidence="1 2">CNPSo 4019</strain>
    </source>
</reference>
<proteinExistence type="predicted"/>
<evidence type="ECO:0008006" key="3">
    <source>
        <dbReference type="Google" id="ProtNLM"/>
    </source>
</evidence>
<dbReference type="Proteomes" id="UP001194539">
    <property type="component" value="Unassembled WGS sequence"/>
</dbReference>